<evidence type="ECO:0000256" key="1">
    <source>
        <dbReference type="SAM" id="MobiDB-lite"/>
    </source>
</evidence>
<feature type="signal peptide" evidence="2">
    <location>
        <begin position="1"/>
        <end position="26"/>
    </location>
</feature>
<accession>A0A2S9YTR8</accession>
<dbReference type="InterPro" id="IPR051200">
    <property type="entry name" value="Host-pathogen_enzymatic-act"/>
</dbReference>
<evidence type="ECO:0000256" key="2">
    <source>
        <dbReference type="SAM" id="SignalP"/>
    </source>
</evidence>
<protein>
    <submittedName>
        <fullName evidence="3">Uncharacterized protein</fullName>
    </submittedName>
</protein>
<dbReference type="Proteomes" id="UP000238823">
    <property type="component" value="Unassembled WGS sequence"/>
</dbReference>
<dbReference type="SUPFAM" id="SSF51004">
    <property type="entry name" value="C-terminal (heme d1) domain of cytochrome cd1-nitrite reductase"/>
    <property type="match status" value="1"/>
</dbReference>
<evidence type="ECO:0000313" key="3">
    <source>
        <dbReference type="EMBL" id="PRQ08483.1"/>
    </source>
</evidence>
<dbReference type="InterPro" id="IPR011048">
    <property type="entry name" value="Haem_d1_sf"/>
</dbReference>
<feature type="chain" id="PRO_5015703657" evidence="2">
    <location>
        <begin position="27"/>
        <end position="409"/>
    </location>
</feature>
<dbReference type="PANTHER" id="PTHR47197:SF3">
    <property type="entry name" value="DIHYDRO-HEME D1 DEHYDROGENASE"/>
    <property type="match status" value="1"/>
</dbReference>
<dbReference type="RefSeq" id="WP_146157496.1">
    <property type="nucleotide sequence ID" value="NZ_PVNL01000041.1"/>
</dbReference>
<organism evidence="3 4">
    <name type="scientific">Enhygromyxa salina</name>
    <dbReference type="NCBI Taxonomy" id="215803"/>
    <lineage>
        <taxon>Bacteria</taxon>
        <taxon>Pseudomonadati</taxon>
        <taxon>Myxococcota</taxon>
        <taxon>Polyangia</taxon>
        <taxon>Nannocystales</taxon>
        <taxon>Nannocystaceae</taxon>
        <taxon>Enhygromyxa</taxon>
    </lineage>
</organism>
<dbReference type="Gene3D" id="2.130.10.10">
    <property type="entry name" value="YVTN repeat-like/Quinoprotein amine dehydrogenase"/>
    <property type="match status" value="1"/>
</dbReference>
<gene>
    <name evidence="3" type="ORF">ENSA7_17690</name>
</gene>
<sequence length="409" mass="41948">MRLASPRSFVLLSIACLPAASCTTPAADDGETSTESAADSSTGESGEPTAPTDTGTDTTSDTDDDPPRPARLAMTSDWRAKRLSLLDYEALRGGAQTREDALWKSIDLGAYEPGPLEAEISPDGELAVVAVSPGFFASAVGGLAGAGQGTVPEGGGLLIVEIDTGTVLAELDIAQYPMGIAITEDSSAAWTANYGGNGQSGATMSHIDLTSLSIVEEFDIGPSPEQIALQGQLAIINTAGDGSVRLFGTNDPIGTMSVPAVVSNDPSWVLFVGPGDSEAIVVNSVGPPGYSLLDIADPSTPTVLDTVEVAGIPYAAAHGSTDTQIILCVLVGTEVSLLRYETTTSTLIDQIDIPAMGFPLGIVFDPADELALVPIPGANVLAIADFGTGEAREIDWQNDPGPTYVALEP</sequence>
<reference evidence="3 4" key="1">
    <citation type="submission" date="2018-03" db="EMBL/GenBank/DDBJ databases">
        <title>Draft Genome Sequences of the Obligatory Marine Myxobacteria Enhygromyxa salina SWB007.</title>
        <authorList>
            <person name="Poehlein A."/>
            <person name="Moghaddam J.A."/>
            <person name="Harms H."/>
            <person name="Alanjari M."/>
            <person name="Koenig G.M."/>
            <person name="Daniel R."/>
            <person name="Schaeberle T.F."/>
        </authorList>
    </citation>
    <scope>NUCLEOTIDE SEQUENCE [LARGE SCALE GENOMIC DNA]</scope>
    <source>
        <strain evidence="3 4">SWB007</strain>
    </source>
</reference>
<feature type="region of interest" description="Disordered" evidence="1">
    <location>
        <begin position="22"/>
        <end position="74"/>
    </location>
</feature>
<dbReference type="AlphaFoldDB" id="A0A2S9YTR8"/>
<keyword evidence="2" id="KW-0732">Signal</keyword>
<comment type="caution">
    <text evidence="3">The sequence shown here is derived from an EMBL/GenBank/DDBJ whole genome shotgun (WGS) entry which is preliminary data.</text>
</comment>
<dbReference type="PANTHER" id="PTHR47197">
    <property type="entry name" value="PROTEIN NIRF"/>
    <property type="match status" value="1"/>
</dbReference>
<dbReference type="InterPro" id="IPR015943">
    <property type="entry name" value="WD40/YVTN_repeat-like_dom_sf"/>
</dbReference>
<dbReference type="EMBL" id="PVNL01000041">
    <property type="protein sequence ID" value="PRQ08483.1"/>
    <property type="molecule type" value="Genomic_DNA"/>
</dbReference>
<dbReference type="OrthoDB" id="5499083at2"/>
<evidence type="ECO:0000313" key="4">
    <source>
        <dbReference type="Proteomes" id="UP000238823"/>
    </source>
</evidence>
<proteinExistence type="predicted"/>
<name>A0A2S9YTR8_9BACT</name>
<feature type="compositionally biased region" description="Low complexity" evidence="1">
    <location>
        <begin position="33"/>
        <end position="59"/>
    </location>
</feature>